<evidence type="ECO:0000313" key="4">
    <source>
        <dbReference type="Proteomes" id="UP000680866"/>
    </source>
</evidence>
<feature type="region of interest" description="Disordered" evidence="1">
    <location>
        <begin position="1"/>
        <end position="71"/>
    </location>
</feature>
<dbReference type="KEGG" id="pry:Prubr_24510"/>
<keyword evidence="2" id="KW-1133">Transmembrane helix</keyword>
<gene>
    <name evidence="3" type="ORF">Prubr_24510</name>
</gene>
<feature type="compositionally biased region" description="Pro residues" evidence="1">
    <location>
        <begin position="47"/>
        <end position="60"/>
    </location>
</feature>
<dbReference type="Proteomes" id="UP000680866">
    <property type="component" value="Chromosome"/>
</dbReference>
<evidence type="ECO:0000313" key="3">
    <source>
        <dbReference type="EMBL" id="BCJ65430.1"/>
    </source>
</evidence>
<name>A0A810MXZ0_9ACTN</name>
<protein>
    <submittedName>
        <fullName evidence="3">Uncharacterized protein</fullName>
    </submittedName>
</protein>
<dbReference type="RefSeq" id="WP_212824872.1">
    <property type="nucleotide sequence ID" value="NZ_AP023359.1"/>
</dbReference>
<keyword evidence="4" id="KW-1185">Reference proteome</keyword>
<organism evidence="3 4">
    <name type="scientific">Polymorphospora rubra</name>
    <dbReference type="NCBI Taxonomy" id="338584"/>
    <lineage>
        <taxon>Bacteria</taxon>
        <taxon>Bacillati</taxon>
        <taxon>Actinomycetota</taxon>
        <taxon>Actinomycetes</taxon>
        <taxon>Micromonosporales</taxon>
        <taxon>Micromonosporaceae</taxon>
        <taxon>Polymorphospora</taxon>
    </lineage>
</organism>
<keyword evidence="2" id="KW-0472">Membrane</keyword>
<dbReference type="EMBL" id="AP023359">
    <property type="protein sequence ID" value="BCJ65430.1"/>
    <property type="molecule type" value="Genomic_DNA"/>
</dbReference>
<evidence type="ECO:0000256" key="2">
    <source>
        <dbReference type="SAM" id="Phobius"/>
    </source>
</evidence>
<keyword evidence="2" id="KW-0812">Transmembrane</keyword>
<accession>A0A810MXZ0</accession>
<reference evidence="3" key="1">
    <citation type="submission" date="2020-08" db="EMBL/GenBank/DDBJ databases">
        <title>Whole genome shotgun sequence of Polymorphospora rubra NBRC 101157.</title>
        <authorList>
            <person name="Komaki H."/>
            <person name="Tamura T."/>
        </authorList>
    </citation>
    <scope>NUCLEOTIDE SEQUENCE</scope>
    <source>
        <strain evidence="3">NBRC 101157</strain>
    </source>
</reference>
<dbReference type="AlphaFoldDB" id="A0A810MXZ0"/>
<proteinExistence type="predicted"/>
<sequence length="101" mass="10588">MSPSDGHGGDDEPSRISGVTPSNAAWHGAGAGERVSDWSTPSATTPPRVPAAPAAEPPSLRPAAADQRPTDHRHTLVYSGIFGLVIATTGLAMIGWRRQHW</sequence>
<feature type="transmembrane region" description="Helical" evidence="2">
    <location>
        <begin position="76"/>
        <end position="96"/>
    </location>
</feature>
<evidence type="ECO:0000256" key="1">
    <source>
        <dbReference type="SAM" id="MobiDB-lite"/>
    </source>
</evidence>